<accession>A0A0L8APZ2</accession>
<keyword evidence="3" id="KW-0998">Cell outer membrane</keyword>
<protein>
    <recommendedName>
        <fullName evidence="6">TonB-dependent receptor-like beta-barrel domain-containing protein</fullName>
    </recommendedName>
</protein>
<name>A0A0L8APZ2_9BACT</name>
<dbReference type="RefSeq" id="WP_053222021.1">
    <property type="nucleotide sequence ID" value="NZ_JSVA01000003.1"/>
</dbReference>
<proteinExistence type="predicted"/>
<dbReference type="OrthoDB" id="1264254at2"/>
<organism evidence="4 5">
    <name type="scientific">Roseivirga seohaensis subsp. aquiponti</name>
    <dbReference type="NCBI Taxonomy" id="1566026"/>
    <lineage>
        <taxon>Bacteria</taxon>
        <taxon>Pseudomonadati</taxon>
        <taxon>Bacteroidota</taxon>
        <taxon>Cytophagia</taxon>
        <taxon>Cytophagales</taxon>
        <taxon>Roseivirgaceae</taxon>
        <taxon>Roseivirga</taxon>
    </lineage>
</organism>
<dbReference type="Gene3D" id="2.40.170.20">
    <property type="entry name" value="TonB-dependent receptor, beta-barrel domain"/>
    <property type="match status" value="1"/>
</dbReference>
<dbReference type="GO" id="GO:0009279">
    <property type="term" value="C:cell outer membrane"/>
    <property type="evidence" value="ECO:0007669"/>
    <property type="project" value="UniProtKB-SubCell"/>
</dbReference>
<gene>
    <name evidence="4" type="ORF">OB69_01990</name>
</gene>
<evidence type="ECO:0000256" key="1">
    <source>
        <dbReference type="ARBA" id="ARBA00004442"/>
    </source>
</evidence>
<keyword evidence="2" id="KW-0472">Membrane</keyword>
<dbReference type="AlphaFoldDB" id="A0A0L8APZ2"/>
<dbReference type="EMBL" id="JSVA01000003">
    <property type="protein sequence ID" value="KOF04311.1"/>
    <property type="molecule type" value="Genomic_DNA"/>
</dbReference>
<comment type="caution">
    <text evidence="4">The sequence shown here is derived from an EMBL/GenBank/DDBJ whole genome shotgun (WGS) entry which is preliminary data.</text>
</comment>
<sequence>MQTPQEKEGIKMKNFRYIITLVFGLFAITAYSQQGELEESEIVIRKDRKITLPPATRNFEKIPQLPVQKAQSQQTYTFHEYVLSLTPIQPNFRAVNLTINQTEKAITGNYFKLGYGNYGTLLGEAYLGSTRNPNYLYNLYVRHRSSARGPVFDKNSGDAKTDVVLGGKFFNGKNTISGDIQYGERKVHFYGYNPALDLSPDMVERKFNSFTARAGVEKTALDEVTTYHFRTNWDFFRDNFEAKESRFNFDLGLGYKFSEELRFKVGGQATFSSREDTEKIGRNFFNAKPRLEYATKSFKVSVGANLAGDNDDLTQITTTAEDGFKVYPYARLDVNPTNTINIYGGYQGDLEYNSFQGFAMENAFLQRDFILLNTDKESDIFAGINLDLTNELRLNAGLSMASIQRMPFFTNSITDSTRFEVLYDSDAVDRTNVYGEVVFEKTGNVRSGLRFDYFDYTLSTLADPYHKPQYQAVFNNIFYPVQNLKVTADLYYMGGLVGLNRESSTRVEMDDIVDMNLGGDYDLNERVSVFLQFKNVFGKEYERYLNYPSRGIQVLGGITVSF</sequence>
<keyword evidence="5" id="KW-1185">Reference proteome</keyword>
<dbReference type="Proteomes" id="UP000036908">
    <property type="component" value="Unassembled WGS sequence"/>
</dbReference>
<evidence type="ECO:0000256" key="2">
    <source>
        <dbReference type="ARBA" id="ARBA00023136"/>
    </source>
</evidence>
<dbReference type="SUPFAM" id="SSF56935">
    <property type="entry name" value="Porins"/>
    <property type="match status" value="1"/>
</dbReference>
<dbReference type="PATRIC" id="fig|1566026.4.peg.2099"/>
<evidence type="ECO:0000313" key="4">
    <source>
        <dbReference type="EMBL" id="KOF04311.1"/>
    </source>
</evidence>
<dbReference type="InterPro" id="IPR036942">
    <property type="entry name" value="Beta-barrel_TonB_sf"/>
</dbReference>
<reference evidence="5" key="1">
    <citation type="submission" date="2014-11" db="EMBL/GenBank/DDBJ databases">
        <title>Genome sequencing of Roseivirga sp. D-25.</title>
        <authorList>
            <person name="Selvaratnam C."/>
            <person name="Thevarajoo S."/>
            <person name="Goh K.M."/>
            <person name="Eee R."/>
            <person name="Chan K.-G."/>
            <person name="Chong C.S."/>
        </authorList>
    </citation>
    <scope>NUCLEOTIDE SEQUENCE [LARGE SCALE GENOMIC DNA]</scope>
    <source>
        <strain evidence="5">D-25</strain>
    </source>
</reference>
<comment type="subcellular location">
    <subcellularLocation>
        <location evidence="1">Cell outer membrane</location>
    </subcellularLocation>
</comment>
<evidence type="ECO:0000256" key="3">
    <source>
        <dbReference type="ARBA" id="ARBA00023237"/>
    </source>
</evidence>
<evidence type="ECO:0000313" key="5">
    <source>
        <dbReference type="Proteomes" id="UP000036908"/>
    </source>
</evidence>
<evidence type="ECO:0008006" key="6">
    <source>
        <dbReference type="Google" id="ProtNLM"/>
    </source>
</evidence>